<gene>
    <name evidence="3" type="ORF">SAMN05660443_2573</name>
</gene>
<evidence type="ECO:0000313" key="4">
    <source>
        <dbReference type="Proteomes" id="UP000199058"/>
    </source>
</evidence>
<dbReference type="Pfam" id="PF11932">
    <property type="entry name" value="DUF3450"/>
    <property type="match status" value="1"/>
</dbReference>
<feature type="chain" id="PRO_5011492433" description="DUF3450 domain-containing protein" evidence="2">
    <location>
        <begin position="24"/>
        <end position="262"/>
    </location>
</feature>
<dbReference type="STRING" id="1122252.SAMN05660443_2573"/>
<name>A0A1I1IY18_9GAMM</name>
<dbReference type="EMBL" id="FOLH01000005">
    <property type="protein sequence ID" value="SFC41209.1"/>
    <property type="molecule type" value="Genomic_DNA"/>
</dbReference>
<sequence>MKLTRLPLAGLLLLLGFSTPIWSANVDQVREVEQSTQATAQAIQEKMEQLDSQRREDFQTWRQVRRETLVLEAHNRRLEEWNGNLARQLASLERQLASLDQTREALEPLMEQMVKRLQAFIEHDLPFRKQERLARVTELQDLLKRVDVSLAEKLRQLLATYRSEVDQGRQLSVSREFVELAPDSEPERVSLLRLGRIGLYYLSDNQQRAGVWSAAENQWQPLSARQRAQVARGLELADERGLPELLSLPLSVPLRTDQEDAE</sequence>
<keyword evidence="1" id="KW-0175">Coiled coil</keyword>
<feature type="signal peptide" evidence="2">
    <location>
        <begin position="1"/>
        <end position="23"/>
    </location>
</feature>
<keyword evidence="2" id="KW-0732">Signal</keyword>
<evidence type="ECO:0000313" key="3">
    <source>
        <dbReference type="EMBL" id="SFC41209.1"/>
    </source>
</evidence>
<dbReference type="Proteomes" id="UP000199058">
    <property type="component" value="Unassembled WGS sequence"/>
</dbReference>
<dbReference type="OrthoDB" id="5880116at2"/>
<reference evidence="3 4" key="1">
    <citation type="submission" date="2016-10" db="EMBL/GenBank/DDBJ databases">
        <authorList>
            <person name="de Groot N.N."/>
        </authorList>
    </citation>
    <scope>NUCLEOTIDE SEQUENCE [LARGE SCALE GENOMIC DNA]</scope>
    <source>
        <strain evidence="3 4">DSM 18438</strain>
    </source>
</reference>
<protein>
    <recommendedName>
        <fullName evidence="5">DUF3450 domain-containing protein</fullName>
    </recommendedName>
</protein>
<proteinExistence type="predicted"/>
<accession>A0A1I1IY18</accession>
<feature type="coiled-coil region" evidence="1">
    <location>
        <begin position="33"/>
        <end position="102"/>
    </location>
</feature>
<keyword evidence="4" id="KW-1185">Reference proteome</keyword>
<dbReference type="PIRSF" id="PIRSF028069">
    <property type="entry name" value="UCP028069"/>
    <property type="match status" value="1"/>
</dbReference>
<dbReference type="RefSeq" id="WP_091964432.1">
    <property type="nucleotide sequence ID" value="NZ_FOLH01000005.1"/>
</dbReference>
<evidence type="ECO:0008006" key="5">
    <source>
        <dbReference type="Google" id="ProtNLM"/>
    </source>
</evidence>
<organism evidence="3 4">
    <name type="scientific">Marinospirillum celere</name>
    <dbReference type="NCBI Taxonomy" id="1122252"/>
    <lineage>
        <taxon>Bacteria</taxon>
        <taxon>Pseudomonadati</taxon>
        <taxon>Pseudomonadota</taxon>
        <taxon>Gammaproteobacteria</taxon>
        <taxon>Oceanospirillales</taxon>
        <taxon>Oceanospirillaceae</taxon>
        <taxon>Marinospirillum</taxon>
    </lineage>
</organism>
<evidence type="ECO:0000256" key="2">
    <source>
        <dbReference type="SAM" id="SignalP"/>
    </source>
</evidence>
<evidence type="ECO:0000256" key="1">
    <source>
        <dbReference type="SAM" id="Coils"/>
    </source>
</evidence>
<dbReference type="InterPro" id="IPR016866">
    <property type="entry name" value="UCP028069"/>
</dbReference>
<dbReference type="AlphaFoldDB" id="A0A1I1IY18"/>